<proteinExistence type="predicted"/>
<dbReference type="Gene3D" id="1.20.1250.20">
    <property type="entry name" value="MFS general substrate transporter like domains"/>
    <property type="match status" value="2"/>
</dbReference>
<reference evidence="8" key="1">
    <citation type="journal article" date="2019" name="Int. J. Syst. Evol. Microbiol.">
        <title>The Global Catalogue of Microorganisms (GCM) 10K type strain sequencing project: providing services to taxonomists for standard genome sequencing and annotation.</title>
        <authorList>
            <consortium name="The Broad Institute Genomics Platform"/>
            <consortium name="The Broad Institute Genome Sequencing Center for Infectious Disease"/>
            <person name="Wu L."/>
            <person name="Ma J."/>
        </authorList>
    </citation>
    <scope>NUCLEOTIDE SEQUENCE [LARGE SCALE GENOMIC DNA]</scope>
    <source>
        <strain evidence="8">JCM 17927</strain>
    </source>
</reference>
<evidence type="ECO:0000256" key="5">
    <source>
        <dbReference type="SAM" id="Phobius"/>
    </source>
</evidence>
<dbReference type="PROSITE" id="PS50850">
    <property type="entry name" value="MFS"/>
    <property type="match status" value="1"/>
</dbReference>
<protein>
    <submittedName>
        <fullName evidence="7">MFS transporter</fullName>
    </submittedName>
</protein>
<feature type="transmembrane region" description="Helical" evidence="5">
    <location>
        <begin position="89"/>
        <end position="112"/>
    </location>
</feature>
<dbReference type="EMBL" id="BAABHD010000002">
    <property type="protein sequence ID" value="GAA4446435.1"/>
    <property type="molecule type" value="Genomic_DNA"/>
</dbReference>
<dbReference type="PANTHER" id="PTHR23508">
    <property type="entry name" value="CARBOXYLIC ACID TRANSPORTER PROTEIN HOMOLOG"/>
    <property type="match status" value="1"/>
</dbReference>
<keyword evidence="2 5" id="KW-0812">Transmembrane</keyword>
<dbReference type="InterPro" id="IPR011701">
    <property type="entry name" value="MFS"/>
</dbReference>
<dbReference type="InterPro" id="IPR020846">
    <property type="entry name" value="MFS_dom"/>
</dbReference>
<dbReference type="Pfam" id="PF07690">
    <property type="entry name" value="MFS_1"/>
    <property type="match status" value="1"/>
</dbReference>
<keyword evidence="4 5" id="KW-0472">Membrane</keyword>
<feature type="transmembrane region" description="Helical" evidence="5">
    <location>
        <begin position="300"/>
        <end position="318"/>
    </location>
</feature>
<name>A0ABP8MAZ7_9BACT</name>
<dbReference type="SUPFAM" id="SSF103473">
    <property type="entry name" value="MFS general substrate transporter"/>
    <property type="match status" value="1"/>
</dbReference>
<feature type="domain" description="Major facilitator superfamily (MFS) profile" evidence="6">
    <location>
        <begin position="21"/>
        <end position="413"/>
    </location>
</feature>
<feature type="transmembrane region" description="Helical" evidence="5">
    <location>
        <begin position="64"/>
        <end position="82"/>
    </location>
</feature>
<evidence type="ECO:0000256" key="2">
    <source>
        <dbReference type="ARBA" id="ARBA00022692"/>
    </source>
</evidence>
<evidence type="ECO:0000256" key="3">
    <source>
        <dbReference type="ARBA" id="ARBA00022989"/>
    </source>
</evidence>
<dbReference type="RefSeq" id="WP_345239670.1">
    <property type="nucleotide sequence ID" value="NZ_BAABHD010000002.1"/>
</dbReference>
<organism evidence="7 8">
    <name type="scientific">Nibrella saemangeumensis</name>
    <dbReference type="NCBI Taxonomy" id="1084526"/>
    <lineage>
        <taxon>Bacteria</taxon>
        <taxon>Pseudomonadati</taxon>
        <taxon>Bacteroidota</taxon>
        <taxon>Cytophagia</taxon>
        <taxon>Cytophagales</taxon>
        <taxon>Spirosomataceae</taxon>
        <taxon>Nibrella</taxon>
    </lineage>
</organism>
<sequence length="422" mass="45579">MSTSTLTPKPKSSTQALFSLPVIVAALGYFVDIYDLLLFGIVRIPSLKELGLNEEQVSRVGAMILNWQMGGLLLGGILWGVLGDKRGRLSVLFGSIITYSIANIACGFVDQITFMDPITYYAAMRFIAGIGLAGELGAGITLVSEVLPKELRAIGTSLVAGIGLLGAVVAYFTVELFSWQWSFIIGGVMGFGLLLLRIGVFESGMYKDVAGQKHVQKGNFFAFFTNRTRFSKYMKCIGIGLPTWFVIAILATFSNEFGKALGVAEPIRPGLAIMWCYVGLAIGDLASGFISQAMKSRKKAVSLLMLITLVFSLIYLYTGEKSATTLYMLCVGLGVGIGYWAMFVTIGAEQFGTNLRATAATTVPNMVRGTVIFMNFLYISLKPSLDVINAGAVVGLISFAIGFYSILTIPETHGKDLNYLEE</sequence>
<feature type="transmembrane region" description="Helical" evidence="5">
    <location>
        <begin position="154"/>
        <end position="173"/>
    </location>
</feature>
<evidence type="ECO:0000256" key="1">
    <source>
        <dbReference type="ARBA" id="ARBA00004141"/>
    </source>
</evidence>
<dbReference type="PANTHER" id="PTHR23508:SF10">
    <property type="entry name" value="CARBOXYLIC ACID TRANSPORTER PROTEIN HOMOLOG"/>
    <property type="match status" value="1"/>
</dbReference>
<feature type="transmembrane region" description="Helical" evidence="5">
    <location>
        <begin position="272"/>
        <end position="293"/>
    </location>
</feature>
<accession>A0ABP8MAZ7</accession>
<comment type="subcellular location">
    <subcellularLocation>
        <location evidence="1">Membrane</location>
        <topology evidence="1">Multi-pass membrane protein</topology>
    </subcellularLocation>
</comment>
<evidence type="ECO:0000313" key="8">
    <source>
        <dbReference type="Proteomes" id="UP001501175"/>
    </source>
</evidence>
<feature type="transmembrane region" description="Helical" evidence="5">
    <location>
        <begin position="387"/>
        <end position="407"/>
    </location>
</feature>
<feature type="transmembrane region" description="Helical" evidence="5">
    <location>
        <begin position="358"/>
        <end position="381"/>
    </location>
</feature>
<evidence type="ECO:0000259" key="6">
    <source>
        <dbReference type="PROSITE" id="PS50850"/>
    </source>
</evidence>
<feature type="transmembrane region" description="Helical" evidence="5">
    <location>
        <begin position="20"/>
        <end position="44"/>
    </location>
</feature>
<feature type="transmembrane region" description="Helical" evidence="5">
    <location>
        <begin position="118"/>
        <end position="142"/>
    </location>
</feature>
<evidence type="ECO:0000256" key="4">
    <source>
        <dbReference type="ARBA" id="ARBA00023136"/>
    </source>
</evidence>
<evidence type="ECO:0000313" key="7">
    <source>
        <dbReference type="EMBL" id="GAA4446435.1"/>
    </source>
</evidence>
<feature type="transmembrane region" description="Helical" evidence="5">
    <location>
        <begin position="179"/>
        <end position="198"/>
    </location>
</feature>
<feature type="transmembrane region" description="Helical" evidence="5">
    <location>
        <begin position="233"/>
        <end position="252"/>
    </location>
</feature>
<gene>
    <name evidence="7" type="ORF">GCM10023189_01560</name>
</gene>
<feature type="transmembrane region" description="Helical" evidence="5">
    <location>
        <begin position="324"/>
        <end position="346"/>
    </location>
</feature>
<keyword evidence="8" id="KW-1185">Reference proteome</keyword>
<dbReference type="Proteomes" id="UP001501175">
    <property type="component" value="Unassembled WGS sequence"/>
</dbReference>
<dbReference type="InterPro" id="IPR036259">
    <property type="entry name" value="MFS_trans_sf"/>
</dbReference>
<comment type="caution">
    <text evidence="7">The sequence shown here is derived from an EMBL/GenBank/DDBJ whole genome shotgun (WGS) entry which is preliminary data.</text>
</comment>
<keyword evidence="3 5" id="KW-1133">Transmembrane helix</keyword>